<dbReference type="InterPro" id="IPR037523">
    <property type="entry name" value="VOC_core"/>
</dbReference>
<dbReference type="InterPro" id="IPR029068">
    <property type="entry name" value="Glyas_Bleomycin-R_OHBP_Dase"/>
</dbReference>
<dbReference type="Gene3D" id="3.10.180.10">
    <property type="entry name" value="2,3-Dihydroxybiphenyl 1,2-Dioxygenase, domain 1"/>
    <property type="match status" value="1"/>
</dbReference>
<sequence length="116" mass="12881">MEFSVGEINIVCTALDRSLRFYTEVIGCRYVEEEAGAVRLELGGRHLLLLPFAKTTAAADAYCSRAEITFDLSVKDIAEAARHFEAHGVEFEKMWEDGAPSFVIRDPDGLRIEVVG</sequence>
<comment type="caution">
    <text evidence="2">The sequence shown here is derived from an EMBL/GenBank/DDBJ whole genome shotgun (WGS) entry which is preliminary data.</text>
</comment>
<evidence type="ECO:0000259" key="1">
    <source>
        <dbReference type="PROSITE" id="PS51819"/>
    </source>
</evidence>
<accession>A0ABV6YNW1</accession>
<protein>
    <submittedName>
        <fullName evidence="2">VOC family protein</fullName>
    </submittedName>
</protein>
<dbReference type="PROSITE" id="PS51819">
    <property type="entry name" value="VOC"/>
    <property type="match status" value="1"/>
</dbReference>
<dbReference type="EMBL" id="JBHPEI010000028">
    <property type="protein sequence ID" value="MFC1799765.1"/>
    <property type="molecule type" value="Genomic_DNA"/>
</dbReference>
<dbReference type="Pfam" id="PF00903">
    <property type="entry name" value="Glyoxalase"/>
    <property type="match status" value="1"/>
</dbReference>
<reference evidence="2 3" key="1">
    <citation type="submission" date="2024-09" db="EMBL/GenBank/DDBJ databases">
        <authorList>
            <person name="D'Angelo T."/>
        </authorList>
    </citation>
    <scope>NUCLEOTIDE SEQUENCE [LARGE SCALE GENOMIC DNA]</scope>
    <source>
        <strain evidence="2">SAG AM-311-F02</strain>
    </source>
</reference>
<keyword evidence="3" id="KW-1185">Reference proteome</keyword>
<evidence type="ECO:0000313" key="2">
    <source>
        <dbReference type="EMBL" id="MFC1799765.1"/>
    </source>
</evidence>
<dbReference type="InterPro" id="IPR004360">
    <property type="entry name" value="Glyas_Fos-R_dOase_dom"/>
</dbReference>
<organism evidence="2 3">
    <name type="scientific">Eiseniibacteriota bacterium</name>
    <dbReference type="NCBI Taxonomy" id="2212470"/>
    <lineage>
        <taxon>Bacteria</taxon>
        <taxon>Candidatus Eiseniibacteriota</taxon>
    </lineage>
</organism>
<evidence type="ECO:0000313" key="3">
    <source>
        <dbReference type="Proteomes" id="UP001594288"/>
    </source>
</evidence>
<feature type="domain" description="VOC" evidence="1">
    <location>
        <begin position="4"/>
        <end position="116"/>
    </location>
</feature>
<dbReference type="Proteomes" id="UP001594288">
    <property type="component" value="Unassembled WGS sequence"/>
</dbReference>
<dbReference type="SUPFAM" id="SSF54593">
    <property type="entry name" value="Glyoxalase/Bleomycin resistance protein/Dihydroxybiphenyl dioxygenase"/>
    <property type="match status" value="1"/>
</dbReference>
<proteinExistence type="predicted"/>
<gene>
    <name evidence="2" type="ORF">ACFL2Z_02505</name>
</gene>
<name>A0ABV6YNW1_UNCEI</name>